<dbReference type="GeneID" id="26735901"/>
<feature type="transmembrane region" description="Helical" evidence="6">
    <location>
        <begin position="91"/>
        <end position="110"/>
    </location>
</feature>
<accession>A0A0U3E6X8</accession>
<dbReference type="InterPro" id="IPR002656">
    <property type="entry name" value="Acyl_transf_3_dom"/>
</dbReference>
<feature type="transmembrane region" description="Helical" evidence="6">
    <location>
        <begin position="130"/>
        <end position="149"/>
    </location>
</feature>
<dbReference type="Proteomes" id="UP000067738">
    <property type="component" value="Chromosome"/>
</dbReference>
<keyword evidence="3 6" id="KW-0812">Transmembrane</keyword>
<gene>
    <name evidence="8" type="ORF">sm9_0931</name>
</gene>
<evidence type="ECO:0000256" key="2">
    <source>
        <dbReference type="ARBA" id="ARBA00022475"/>
    </source>
</evidence>
<name>A0A0U3E6X8_9EURY</name>
<feature type="domain" description="Acyltransferase 3" evidence="7">
    <location>
        <begin position="7"/>
        <end position="335"/>
    </location>
</feature>
<dbReference type="GO" id="GO:0005886">
    <property type="term" value="C:plasma membrane"/>
    <property type="evidence" value="ECO:0007669"/>
    <property type="project" value="UniProtKB-SubCell"/>
</dbReference>
<evidence type="ECO:0000256" key="4">
    <source>
        <dbReference type="ARBA" id="ARBA00022989"/>
    </source>
</evidence>
<feature type="transmembrane region" description="Helical" evidence="6">
    <location>
        <begin position="287"/>
        <end position="310"/>
    </location>
</feature>
<organism evidence="8 9">
    <name type="scientific">Methanobrevibacter millerae</name>
    <dbReference type="NCBI Taxonomy" id="230361"/>
    <lineage>
        <taxon>Archaea</taxon>
        <taxon>Methanobacteriati</taxon>
        <taxon>Methanobacteriota</taxon>
        <taxon>Methanomada group</taxon>
        <taxon>Methanobacteria</taxon>
        <taxon>Methanobacteriales</taxon>
        <taxon>Methanobacteriaceae</taxon>
        <taxon>Methanobrevibacter</taxon>
    </lineage>
</organism>
<keyword evidence="8" id="KW-0808">Transferase</keyword>
<dbReference type="PATRIC" id="fig|230361.4.peg.960"/>
<comment type="subcellular location">
    <subcellularLocation>
        <location evidence="1">Cell membrane</location>
        <topology evidence="1">Multi-pass membrane protein</topology>
    </subcellularLocation>
</comment>
<dbReference type="GO" id="GO:0016413">
    <property type="term" value="F:O-acetyltransferase activity"/>
    <property type="evidence" value="ECO:0007669"/>
    <property type="project" value="TreeGrafter"/>
</dbReference>
<keyword evidence="4 6" id="KW-1133">Transmembrane helix</keyword>
<feature type="transmembrane region" description="Helical" evidence="6">
    <location>
        <begin position="247"/>
        <end position="266"/>
    </location>
</feature>
<dbReference type="EMBL" id="CP011266">
    <property type="protein sequence ID" value="ALT68720.1"/>
    <property type="molecule type" value="Genomic_DNA"/>
</dbReference>
<dbReference type="PANTHER" id="PTHR40074">
    <property type="entry name" value="O-ACETYLTRANSFERASE WECH"/>
    <property type="match status" value="1"/>
</dbReference>
<reference evidence="8 9" key="1">
    <citation type="submission" date="2015-04" db="EMBL/GenBank/DDBJ databases">
        <title>The complete genome sequence of the rumen methanogen Methanobrevibacter millerae SM9.</title>
        <authorList>
            <person name="Leahy S.C."/>
            <person name="Kelly W.J."/>
            <person name="Pacheco D.M."/>
            <person name="Li D."/>
            <person name="Altermann E."/>
            <person name="Attwood G.T."/>
        </authorList>
    </citation>
    <scope>NUCLEOTIDE SEQUENCE [LARGE SCALE GENOMIC DNA]</scope>
    <source>
        <strain evidence="8 9">SM9</strain>
    </source>
</reference>
<dbReference type="KEGG" id="mmil:sm9_0931"/>
<dbReference type="RefSeq" id="WP_058739020.1">
    <property type="nucleotide sequence ID" value="NZ_CP011266.1"/>
</dbReference>
<keyword evidence="2" id="KW-1003">Cell membrane</keyword>
<evidence type="ECO:0000256" key="6">
    <source>
        <dbReference type="SAM" id="Phobius"/>
    </source>
</evidence>
<dbReference type="GO" id="GO:0009246">
    <property type="term" value="P:enterobacterial common antigen biosynthetic process"/>
    <property type="evidence" value="ECO:0007669"/>
    <property type="project" value="TreeGrafter"/>
</dbReference>
<evidence type="ECO:0000313" key="8">
    <source>
        <dbReference type="EMBL" id="ALT68720.1"/>
    </source>
</evidence>
<dbReference type="Pfam" id="PF01757">
    <property type="entry name" value="Acyl_transf_3"/>
    <property type="match status" value="1"/>
</dbReference>
<evidence type="ECO:0000313" key="9">
    <source>
        <dbReference type="Proteomes" id="UP000067738"/>
    </source>
</evidence>
<keyword evidence="9" id="KW-1185">Reference proteome</keyword>
<evidence type="ECO:0000256" key="5">
    <source>
        <dbReference type="ARBA" id="ARBA00023136"/>
    </source>
</evidence>
<feature type="transmembrane region" description="Helical" evidence="6">
    <location>
        <begin position="12"/>
        <end position="33"/>
    </location>
</feature>
<protein>
    <submittedName>
        <fullName evidence="8">Acyltransferase</fullName>
    </submittedName>
</protein>
<keyword evidence="5 6" id="KW-0472">Membrane</keyword>
<feature type="transmembrane region" description="Helical" evidence="6">
    <location>
        <begin position="190"/>
        <end position="210"/>
    </location>
</feature>
<feature type="transmembrane region" description="Helical" evidence="6">
    <location>
        <begin position="156"/>
        <end position="178"/>
    </location>
</feature>
<evidence type="ECO:0000259" key="7">
    <source>
        <dbReference type="Pfam" id="PF01757"/>
    </source>
</evidence>
<dbReference type="PANTHER" id="PTHR40074:SF2">
    <property type="entry name" value="O-ACETYLTRANSFERASE WECH"/>
    <property type="match status" value="1"/>
</dbReference>
<dbReference type="AlphaFoldDB" id="A0A0U3E6X8"/>
<dbReference type="OrthoDB" id="77306at2157"/>
<evidence type="ECO:0000256" key="3">
    <source>
        <dbReference type="ARBA" id="ARBA00022692"/>
    </source>
</evidence>
<sequence>MSKNRIEWIDLVRAIAILTVLYIHATDGIYIISSDAILNHTLASRIFQFGSLFIGRIGVPFFLMITGYLLLDRSYDDMKTKKFWSKNCKTLIIVTLIWAAIYAITLQFVTVGSSAVNTVEAGNLFFSHMWYMPMIIGMYLSMPFVASALKHFDKKTIFQAMVVFSLLAFAMPFVTTIFDMQGIKNVTIQYSLGFSGGVYGIYIILGYLVKKGMFKDISKAKLWILTIVSFLICLGFQYYAFTKDYNFFLWYEFPFILLGSFALFELCSRMKSVRFYSGIKVFSKYSFAVFLIHNLFRLPLLPLVVMLPVTEPVKAIILWILLIIFSFSAAAIIYRIPRFGKYILYMR</sequence>
<evidence type="ECO:0000256" key="1">
    <source>
        <dbReference type="ARBA" id="ARBA00004651"/>
    </source>
</evidence>
<feature type="transmembrane region" description="Helical" evidence="6">
    <location>
        <begin position="222"/>
        <end position="241"/>
    </location>
</feature>
<keyword evidence="8" id="KW-0012">Acyltransferase</keyword>
<feature type="transmembrane region" description="Helical" evidence="6">
    <location>
        <begin position="316"/>
        <end position="337"/>
    </location>
</feature>
<feature type="transmembrane region" description="Helical" evidence="6">
    <location>
        <begin position="53"/>
        <end position="71"/>
    </location>
</feature>
<proteinExistence type="predicted"/>